<dbReference type="AlphaFoldDB" id="A0A394D6W4"/>
<proteinExistence type="predicted"/>
<evidence type="ECO:0000313" key="1">
    <source>
        <dbReference type="EMBL" id="OIW19015.1"/>
    </source>
</evidence>
<protein>
    <submittedName>
        <fullName evidence="1">Uncharacterized protein</fullName>
    </submittedName>
</protein>
<dbReference type="Proteomes" id="UP000188354">
    <property type="component" value="Unassembled WGS sequence"/>
</dbReference>
<gene>
    <name evidence="1" type="ORF">TanjilG_10302</name>
</gene>
<comment type="caution">
    <text evidence="1">The sequence shown here is derived from an EMBL/GenBank/DDBJ whole genome shotgun (WGS) entry which is preliminary data.</text>
</comment>
<dbReference type="Gramene" id="OIW19015">
    <property type="protein sequence ID" value="OIW19015"/>
    <property type="gene ID" value="TanjilG_10302"/>
</dbReference>
<evidence type="ECO:0000313" key="2">
    <source>
        <dbReference type="Proteomes" id="UP000188354"/>
    </source>
</evidence>
<reference evidence="1 2" key="1">
    <citation type="journal article" date="2017" name="Plant Biotechnol. J.">
        <title>A comprehensive draft genome sequence for lupin (Lupinus angustifolius), an emerging health food: insights into plant-microbe interactions and legume evolution.</title>
        <authorList>
            <person name="Hane J.K."/>
            <person name="Ming Y."/>
            <person name="Kamphuis L.G."/>
            <person name="Nelson M.N."/>
            <person name="Garg G."/>
            <person name="Atkins C.A."/>
            <person name="Bayer P.E."/>
            <person name="Bravo A."/>
            <person name="Bringans S."/>
            <person name="Cannon S."/>
            <person name="Edwards D."/>
            <person name="Foley R."/>
            <person name="Gao L.L."/>
            <person name="Harrison M.J."/>
            <person name="Huang W."/>
            <person name="Hurgobin B."/>
            <person name="Li S."/>
            <person name="Liu C.W."/>
            <person name="McGrath A."/>
            <person name="Morahan G."/>
            <person name="Murray J."/>
            <person name="Weller J."/>
            <person name="Jian J."/>
            <person name="Singh K.B."/>
        </authorList>
    </citation>
    <scope>NUCLEOTIDE SEQUENCE [LARGE SCALE GENOMIC DNA]</scope>
    <source>
        <strain evidence="2">cv. Tanjil</strain>
        <tissue evidence="1">Whole plant</tissue>
    </source>
</reference>
<organism evidence="1 2">
    <name type="scientific">Lupinus angustifolius</name>
    <name type="common">Narrow-leaved blue lupine</name>
    <dbReference type="NCBI Taxonomy" id="3871"/>
    <lineage>
        <taxon>Eukaryota</taxon>
        <taxon>Viridiplantae</taxon>
        <taxon>Streptophyta</taxon>
        <taxon>Embryophyta</taxon>
        <taxon>Tracheophyta</taxon>
        <taxon>Spermatophyta</taxon>
        <taxon>Magnoliopsida</taxon>
        <taxon>eudicotyledons</taxon>
        <taxon>Gunneridae</taxon>
        <taxon>Pentapetalae</taxon>
        <taxon>rosids</taxon>
        <taxon>fabids</taxon>
        <taxon>Fabales</taxon>
        <taxon>Fabaceae</taxon>
        <taxon>Papilionoideae</taxon>
        <taxon>50 kb inversion clade</taxon>
        <taxon>genistoids sensu lato</taxon>
        <taxon>core genistoids</taxon>
        <taxon>Genisteae</taxon>
        <taxon>Lupinus</taxon>
    </lineage>
</organism>
<accession>A0A394D6W4</accession>
<dbReference type="STRING" id="3871.A0A394D6W4"/>
<sequence length="78" mass="8593">MASLMLLASELVRHRKCGASAILAAYPPSSIITSSSCNAVRKPLKDDIGMQKQNNQRTEETVVENPMESRVCVDFAWP</sequence>
<keyword evidence="2" id="KW-1185">Reference proteome</keyword>
<dbReference type="EMBL" id="MLAU01001950">
    <property type="protein sequence ID" value="OIW19015.1"/>
    <property type="molecule type" value="Genomic_DNA"/>
</dbReference>
<name>A0A394D6W4_LUPAN</name>